<dbReference type="InterPro" id="IPR036890">
    <property type="entry name" value="HATPase_C_sf"/>
</dbReference>
<keyword evidence="6" id="KW-1133">Transmembrane helix</keyword>
<evidence type="ECO:0000313" key="9">
    <source>
        <dbReference type="Proteomes" id="UP000806285"/>
    </source>
</evidence>
<dbReference type="InterPro" id="IPR050351">
    <property type="entry name" value="BphY/WalK/GraS-like"/>
</dbReference>
<evidence type="ECO:0000256" key="6">
    <source>
        <dbReference type="SAM" id="Phobius"/>
    </source>
</evidence>
<evidence type="ECO:0000256" key="3">
    <source>
        <dbReference type="ARBA" id="ARBA00022553"/>
    </source>
</evidence>
<proteinExistence type="predicted"/>
<dbReference type="Gene3D" id="3.30.565.10">
    <property type="entry name" value="Histidine kinase-like ATPase, C-terminal domain"/>
    <property type="match status" value="1"/>
</dbReference>
<evidence type="ECO:0000313" key="8">
    <source>
        <dbReference type="EMBL" id="MBE7368656.1"/>
    </source>
</evidence>
<dbReference type="InterPro" id="IPR003594">
    <property type="entry name" value="HATPase_dom"/>
</dbReference>
<keyword evidence="5" id="KW-0418">Kinase</keyword>
<dbReference type="EMBL" id="JADDIV010000004">
    <property type="protein sequence ID" value="MBE7368656.1"/>
    <property type="molecule type" value="Genomic_DNA"/>
</dbReference>
<dbReference type="InterPro" id="IPR005467">
    <property type="entry name" value="His_kinase_dom"/>
</dbReference>
<dbReference type="SMART" id="SM00388">
    <property type="entry name" value="HisKA"/>
    <property type="match status" value="1"/>
</dbReference>
<keyword evidence="6" id="KW-0812">Transmembrane</keyword>
<evidence type="ECO:0000256" key="2">
    <source>
        <dbReference type="ARBA" id="ARBA00012438"/>
    </source>
</evidence>
<gene>
    <name evidence="8" type="ORF">IM787_13940</name>
</gene>
<keyword evidence="6" id="KW-0472">Membrane</keyword>
<dbReference type="EC" id="2.7.13.3" evidence="2"/>
<dbReference type="RefSeq" id="WP_193677290.1">
    <property type="nucleotide sequence ID" value="NZ_JADDIV010000004.1"/>
</dbReference>
<dbReference type="PRINTS" id="PR00344">
    <property type="entry name" value="BCTRLSENSOR"/>
</dbReference>
<evidence type="ECO:0000259" key="7">
    <source>
        <dbReference type="PROSITE" id="PS50109"/>
    </source>
</evidence>
<reference evidence="8 9" key="1">
    <citation type="submission" date="2020-10" db="EMBL/GenBank/DDBJ databases">
        <title>Ramlibacter sp. HM2 16S ribosomal RNA gene Genome sequencing and assembly.</title>
        <authorList>
            <person name="Kang M."/>
        </authorList>
    </citation>
    <scope>NUCLEOTIDE SEQUENCE [LARGE SCALE GENOMIC DNA]</scope>
    <source>
        <strain evidence="8 9">HM2</strain>
    </source>
</reference>
<feature type="domain" description="Histidine kinase" evidence="7">
    <location>
        <begin position="353"/>
        <end position="564"/>
    </location>
</feature>
<accession>A0ABR9S599</accession>
<keyword evidence="4" id="KW-0808">Transferase</keyword>
<dbReference type="SUPFAM" id="SSF47384">
    <property type="entry name" value="Homodimeric domain of signal transducing histidine kinase"/>
    <property type="match status" value="1"/>
</dbReference>
<evidence type="ECO:0000256" key="1">
    <source>
        <dbReference type="ARBA" id="ARBA00000085"/>
    </source>
</evidence>
<dbReference type="SUPFAM" id="SSF55874">
    <property type="entry name" value="ATPase domain of HSP90 chaperone/DNA topoisomerase II/histidine kinase"/>
    <property type="match status" value="1"/>
</dbReference>
<evidence type="ECO:0000256" key="5">
    <source>
        <dbReference type="ARBA" id="ARBA00022777"/>
    </source>
</evidence>
<dbReference type="Gene3D" id="1.10.287.130">
    <property type="match status" value="1"/>
</dbReference>
<protein>
    <recommendedName>
        <fullName evidence="2">histidine kinase</fullName>
        <ecNumber evidence="2">2.7.13.3</ecNumber>
    </recommendedName>
</protein>
<dbReference type="PANTHER" id="PTHR42878">
    <property type="entry name" value="TWO-COMPONENT HISTIDINE KINASE"/>
    <property type="match status" value="1"/>
</dbReference>
<dbReference type="Pfam" id="PF00512">
    <property type="entry name" value="HisKA"/>
    <property type="match status" value="1"/>
</dbReference>
<comment type="catalytic activity">
    <reaction evidence="1">
        <text>ATP + protein L-histidine = ADP + protein N-phospho-L-histidine.</text>
        <dbReference type="EC" id="2.7.13.3"/>
    </reaction>
</comment>
<organism evidence="8 9">
    <name type="scientific">Ramlibacter pallidus</name>
    <dbReference type="NCBI Taxonomy" id="2780087"/>
    <lineage>
        <taxon>Bacteria</taxon>
        <taxon>Pseudomonadati</taxon>
        <taxon>Pseudomonadota</taxon>
        <taxon>Betaproteobacteria</taxon>
        <taxon>Burkholderiales</taxon>
        <taxon>Comamonadaceae</taxon>
        <taxon>Ramlibacter</taxon>
    </lineage>
</organism>
<name>A0ABR9S599_9BURK</name>
<feature type="transmembrane region" description="Helical" evidence="6">
    <location>
        <begin position="19"/>
        <end position="36"/>
    </location>
</feature>
<dbReference type="Pfam" id="PF02518">
    <property type="entry name" value="HATPase_c"/>
    <property type="match status" value="1"/>
</dbReference>
<dbReference type="InterPro" id="IPR004358">
    <property type="entry name" value="Sig_transdc_His_kin-like_C"/>
</dbReference>
<comment type="caution">
    <text evidence="8">The sequence shown here is derived from an EMBL/GenBank/DDBJ whole genome shotgun (WGS) entry which is preliminary data.</text>
</comment>
<dbReference type="PROSITE" id="PS50109">
    <property type="entry name" value="HIS_KIN"/>
    <property type="match status" value="1"/>
</dbReference>
<dbReference type="Proteomes" id="UP000806285">
    <property type="component" value="Unassembled WGS sequence"/>
</dbReference>
<keyword evidence="3" id="KW-0597">Phosphoprotein</keyword>
<dbReference type="PANTHER" id="PTHR42878:SF15">
    <property type="entry name" value="BACTERIOPHYTOCHROME"/>
    <property type="match status" value="1"/>
</dbReference>
<dbReference type="SMART" id="SM00387">
    <property type="entry name" value="HATPase_c"/>
    <property type="match status" value="1"/>
</dbReference>
<sequence>MEPDADESRLRRGARQWRLALRIVFLLLAVLGWAAFAEHTAHERRLALGTVAQRDANLAIAVEHYVRRVLRNALAVHRLLGDQLAAGASRDMLQQRLADRLQANDAFSGLGLCLPDGSVLDAPASIARLSPTTCAALGAATPPGGQLAVLRPLPAAGALHVPLALPLENDARERLALAVAFTPVRTLLGIMQSVELTDDTAVLLAGSDGQARAAWRSGAGAVEAEGGFAALAGLLRPAGDTVLVDGQPHLVAARTLADAGLGVRVATSRHDALAAFRDRRLRLLSVFALGTGALLAAYLLLSRLHADSVRGAIALSQSRREVEALNAGLEQQVRERTTQLQQAYQDLETFSYAVAHDVRAPLAAIEGFADALEPAVRGGGEGRPLHYLQRIQANARRMQQITTSLLDLGRLTRVPLRKEALDLSAIAQDVLAQLREADPARQVESAVEPGLTATGDPALLRQVLENLLGNAWKFTSRRPLAHIRFGRETPERGGGFFVADDGDGFDAGLAEGLFQPFRRMHDATDFPGTGVGLAAVHRIVTLHGGRISAEARPGEGARFSFTLP</sequence>
<evidence type="ECO:0000256" key="4">
    <source>
        <dbReference type="ARBA" id="ARBA00022679"/>
    </source>
</evidence>
<dbReference type="CDD" id="cd00082">
    <property type="entry name" value="HisKA"/>
    <property type="match status" value="1"/>
</dbReference>
<keyword evidence="9" id="KW-1185">Reference proteome</keyword>
<dbReference type="InterPro" id="IPR003661">
    <property type="entry name" value="HisK_dim/P_dom"/>
</dbReference>
<dbReference type="InterPro" id="IPR036097">
    <property type="entry name" value="HisK_dim/P_sf"/>
</dbReference>